<dbReference type="RefSeq" id="WP_066132012.1">
    <property type="nucleotide sequence ID" value="NZ_FKIF01000008.1"/>
</dbReference>
<dbReference type="InterPro" id="IPR007039">
    <property type="entry name" value="TrbC/VirB2"/>
</dbReference>
<reference evidence="2 3" key="1">
    <citation type="submission" date="2016-04" db="EMBL/GenBank/DDBJ databases">
        <authorList>
            <consortium name="Pathogen Informatics"/>
        </authorList>
    </citation>
    <scope>NUCLEOTIDE SEQUENCE [LARGE SCALE GENOMIC DNA]</scope>
    <source>
        <strain evidence="2 3">H050680373</strain>
    </source>
</reference>
<feature type="transmembrane region" description="Helical" evidence="1">
    <location>
        <begin position="80"/>
        <end position="102"/>
    </location>
</feature>
<dbReference type="Pfam" id="PF04956">
    <property type="entry name" value="TrbC"/>
    <property type="match status" value="1"/>
</dbReference>
<evidence type="ECO:0000313" key="2">
    <source>
        <dbReference type="EMBL" id="SAI73179.1"/>
    </source>
</evidence>
<keyword evidence="1" id="KW-0812">Transmembrane</keyword>
<gene>
    <name evidence="2" type="primary">trwL</name>
    <name evidence="2" type="ORF">SAMEA3906486_04515</name>
</gene>
<organism evidence="2 3">
    <name type="scientific">Bordetella ansorpii</name>
    <dbReference type="NCBI Taxonomy" id="288768"/>
    <lineage>
        <taxon>Bacteria</taxon>
        <taxon>Pseudomonadati</taxon>
        <taxon>Pseudomonadota</taxon>
        <taxon>Betaproteobacteria</taxon>
        <taxon>Burkholderiales</taxon>
        <taxon>Alcaligenaceae</taxon>
        <taxon>Bordetella</taxon>
    </lineage>
</organism>
<keyword evidence="1" id="KW-1133">Transmembrane helix</keyword>
<protein>
    <submittedName>
        <fullName evidence="2">Conjugal transfer protein TrwL</fullName>
    </submittedName>
</protein>
<dbReference type="OrthoDB" id="7926281at2"/>
<dbReference type="AlphaFoldDB" id="A0A157SRY4"/>
<sequence>MQPADLFRRAPSRARAFTRMPLALFSLLVSAQGHTQGLTRARSFLQMIEDNVEILIPIIAIIALALLGILYAADMIRKDTLFHWFVGIVIAGSAAEFVAMMFI</sequence>
<evidence type="ECO:0000256" key="1">
    <source>
        <dbReference type="SAM" id="Phobius"/>
    </source>
</evidence>
<keyword evidence="1" id="KW-0472">Membrane</keyword>
<feature type="transmembrane region" description="Helical" evidence="1">
    <location>
        <begin position="54"/>
        <end position="73"/>
    </location>
</feature>
<name>A0A157SRY4_9BORD</name>
<proteinExistence type="predicted"/>
<accession>A0A157SRY4</accession>
<evidence type="ECO:0000313" key="3">
    <source>
        <dbReference type="Proteomes" id="UP000076848"/>
    </source>
</evidence>
<dbReference type="STRING" id="288768.SAMEA3906486_04515"/>
<dbReference type="Proteomes" id="UP000076848">
    <property type="component" value="Unassembled WGS sequence"/>
</dbReference>
<dbReference type="EMBL" id="FKIF01000008">
    <property type="protein sequence ID" value="SAI73179.1"/>
    <property type="molecule type" value="Genomic_DNA"/>
</dbReference>
<keyword evidence="3" id="KW-1185">Reference proteome</keyword>